<accession>A0A6J5SVN6</accession>
<protein>
    <submittedName>
        <fullName evidence="2">Uncharacterized protein</fullName>
    </submittedName>
</protein>
<reference evidence="2" key="1">
    <citation type="submission" date="2020-05" db="EMBL/GenBank/DDBJ databases">
        <authorList>
            <person name="Chiriac C."/>
            <person name="Salcher M."/>
            <person name="Ghai R."/>
            <person name="Kavagutti S V."/>
        </authorList>
    </citation>
    <scope>NUCLEOTIDE SEQUENCE</scope>
</reference>
<dbReference type="EMBL" id="LR797459">
    <property type="protein sequence ID" value="CAB4218844.1"/>
    <property type="molecule type" value="Genomic_DNA"/>
</dbReference>
<name>A0A6J5SVN6_9CAUD</name>
<sequence>MASVTNAKTYNAVNSMREDLSNIIYDISPTSTPFTSNIGRDTADNTYFEWQTDVLAAADGSNAVVEGADAGDADFVATNRVANYTQISKKVVAVSGTAQSVNMAGMRTLLAYEQAKKAKELKRDVEKIILSNQAAAAGSTSTARTTAGMPAWLRTNSIANSAVAPTLSSSPNGYPNAAWTSLSTSTDVAFTETMLKTAIQSVWTQGGEPSILMTGPYNKTVASGFAGLAAQRMYNTDATPLKIVATADVYLSDFGMVSIVPNRFMDERFAIVMDPEYASISYLRPYETIDIAATGDAQKKELLVEYGLRVKNELSAAAIANLTTSA</sequence>
<gene>
    <name evidence="1" type="ORF">UFOVP1459_14</name>
    <name evidence="2" type="ORF">UFOVP1609_46</name>
</gene>
<evidence type="ECO:0000313" key="2">
    <source>
        <dbReference type="EMBL" id="CAB4218844.1"/>
    </source>
</evidence>
<dbReference type="InterPro" id="IPR035198">
    <property type="entry name" value="SU10_MCP"/>
</dbReference>
<evidence type="ECO:0000313" key="1">
    <source>
        <dbReference type="EMBL" id="CAB4214094.1"/>
    </source>
</evidence>
<proteinExistence type="predicted"/>
<dbReference type="EMBL" id="LR797412">
    <property type="protein sequence ID" value="CAB4214094.1"/>
    <property type="molecule type" value="Genomic_DNA"/>
</dbReference>
<organism evidence="2">
    <name type="scientific">uncultured Caudovirales phage</name>
    <dbReference type="NCBI Taxonomy" id="2100421"/>
    <lineage>
        <taxon>Viruses</taxon>
        <taxon>Duplodnaviria</taxon>
        <taxon>Heunggongvirae</taxon>
        <taxon>Uroviricota</taxon>
        <taxon>Caudoviricetes</taxon>
        <taxon>Peduoviridae</taxon>
        <taxon>Maltschvirus</taxon>
        <taxon>Maltschvirus maltsch</taxon>
    </lineage>
</organism>
<dbReference type="Pfam" id="PF17236">
    <property type="entry name" value="SU10_MCP"/>
    <property type="match status" value="1"/>
</dbReference>